<sequence>MKRLSQAVSCGGGVSQLLDEGSLPVSLLESSSTCVIDMTSGNSQAVIPPASKKLVDSVTQILH</sequence>
<dbReference type="Gene3D" id="3.40.50.10980">
    <property type="entry name" value="Nibrin, BRCT2 domain"/>
    <property type="match status" value="1"/>
</dbReference>
<dbReference type="AlphaFoldDB" id="A0ABD0PDI1"/>
<dbReference type="EMBL" id="JAMKFB020000016">
    <property type="protein sequence ID" value="KAL0172124.1"/>
    <property type="molecule type" value="Genomic_DNA"/>
</dbReference>
<organism evidence="1 2">
    <name type="scientific">Cirrhinus mrigala</name>
    <name type="common">Mrigala</name>
    <dbReference type="NCBI Taxonomy" id="683832"/>
    <lineage>
        <taxon>Eukaryota</taxon>
        <taxon>Metazoa</taxon>
        <taxon>Chordata</taxon>
        <taxon>Craniata</taxon>
        <taxon>Vertebrata</taxon>
        <taxon>Euteleostomi</taxon>
        <taxon>Actinopterygii</taxon>
        <taxon>Neopterygii</taxon>
        <taxon>Teleostei</taxon>
        <taxon>Ostariophysi</taxon>
        <taxon>Cypriniformes</taxon>
        <taxon>Cyprinidae</taxon>
        <taxon>Labeoninae</taxon>
        <taxon>Labeonini</taxon>
        <taxon>Cirrhinus</taxon>
    </lineage>
</organism>
<comment type="caution">
    <text evidence="1">The sequence shown here is derived from an EMBL/GenBank/DDBJ whole genome shotgun (WGS) entry which is preliminary data.</text>
</comment>
<evidence type="ECO:0000313" key="1">
    <source>
        <dbReference type="EMBL" id="KAL0172124.1"/>
    </source>
</evidence>
<evidence type="ECO:0000313" key="2">
    <source>
        <dbReference type="Proteomes" id="UP001529510"/>
    </source>
</evidence>
<dbReference type="Proteomes" id="UP001529510">
    <property type="component" value="Unassembled WGS sequence"/>
</dbReference>
<protein>
    <submittedName>
        <fullName evidence="1">Uncharacterized protein</fullName>
    </submittedName>
</protein>
<proteinExistence type="predicted"/>
<name>A0ABD0PDI1_CIRMR</name>
<gene>
    <name evidence="1" type="ORF">M9458_032435</name>
</gene>
<accession>A0ABD0PDI1</accession>
<reference evidence="1 2" key="1">
    <citation type="submission" date="2024-05" db="EMBL/GenBank/DDBJ databases">
        <title>Genome sequencing and assembly of Indian major carp, Cirrhinus mrigala (Hamilton, 1822).</title>
        <authorList>
            <person name="Mohindra V."/>
            <person name="Chowdhury L.M."/>
            <person name="Lal K."/>
            <person name="Jena J.K."/>
        </authorList>
    </citation>
    <scope>NUCLEOTIDE SEQUENCE [LARGE SCALE GENOMIC DNA]</scope>
    <source>
        <strain evidence="1">CM1030</strain>
        <tissue evidence="1">Blood</tissue>
    </source>
</reference>
<dbReference type="InterPro" id="IPR043014">
    <property type="entry name" value="Nibrin_BRCT2_sf"/>
</dbReference>
<keyword evidence="2" id="KW-1185">Reference proteome</keyword>
<feature type="non-terminal residue" evidence="1">
    <location>
        <position position="63"/>
    </location>
</feature>